<feature type="domain" description="SRCR" evidence="13">
    <location>
        <begin position="779"/>
        <end position="879"/>
    </location>
</feature>
<keyword evidence="3 11" id="KW-0732">Signal</keyword>
<evidence type="ECO:0000259" key="12">
    <source>
        <dbReference type="PROSITE" id="PS50234"/>
    </source>
</evidence>
<evidence type="ECO:0000256" key="8">
    <source>
        <dbReference type="ARBA" id="ARBA00023170"/>
    </source>
</evidence>
<dbReference type="PROSITE" id="PS50068">
    <property type="entry name" value="LDLRA_2"/>
    <property type="match status" value="1"/>
</dbReference>
<feature type="chain" id="PRO_5036446199" description="Deleted in malignant brain tumors 1 protein" evidence="11">
    <location>
        <begin position="25"/>
        <end position="1732"/>
    </location>
</feature>
<dbReference type="FunFam" id="3.10.250.10:FF:000011">
    <property type="entry name" value="Scavenger receptor class A member 5"/>
    <property type="match status" value="10"/>
</dbReference>
<feature type="domain" description="SRCR" evidence="13">
    <location>
        <begin position="20"/>
        <end position="121"/>
    </location>
</feature>
<feature type="disulfide bond" evidence="10">
    <location>
        <begin position="90"/>
        <end position="100"/>
    </location>
</feature>
<keyword evidence="5" id="KW-0378">Hydrolase</keyword>
<dbReference type="FunFam" id="3.10.250.10:FF:000007">
    <property type="entry name" value="Soluble scavenger receptor cysteine-rich domain-containing protein SSC5D"/>
    <property type="match status" value="1"/>
</dbReference>
<keyword evidence="6" id="KW-0720">Serine protease</keyword>
<feature type="disulfide bond" evidence="10">
    <location>
        <begin position="414"/>
        <end position="424"/>
    </location>
</feature>
<dbReference type="SMART" id="SM00202">
    <property type="entry name" value="SR"/>
    <property type="match status" value="11"/>
</dbReference>
<feature type="domain" description="SRCR" evidence="13">
    <location>
        <begin position="981"/>
        <end position="1081"/>
    </location>
</feature>
<feature type="domain" description="SRCR" evidence="13">
    <location>
        <begin position="456"/>
        <end position="557"/>
    </location>
</feature>
<sequence length="1732" mass="189018">MESSKNTMQIICIIFFARAAFLDGGNSSAEGRVEVFYNREWGTVCDDNFDDKDAAVVCSMLGYSSMNAKSKQEAFFGQGNGSIWMDQLECTDYDTNILTCSRNDMGIHDCVHGEDAGVVCNMFAAQINNIRLVGGNSSAEGRVEVFYNGEWGTVCDDNFDDKDAAVVCSMLGYSSMNAKSKRQAFFRRGNGRIWIDELECTDYDSNIFDCSQNILGTHNCGHHEDAGVVCNMFAAPNIRLVGGNDSLEGRLEILHNNEWGTVCDDSWDSKDASVVCFMLGYSRENAISTGTARFGQGEGPIWMDDISCQGTEKDIFDCNKTLVNHNCGHSEDAGVICSPAPINKVRLEGGNSSAQGRVEVFIKGEWGTVCDNSFDDKDAAVICSMLGLPRNATAKGQAFFGQGNGSIWMDNLRCTDYDTDLFSCPQNALGSHNCLHNEDAGVLCHSYHLTAQINNIRLVGGNSSAEGRVEVFYNGEWGTVCDDNFDDKDAAVVCSMLGYSSMNAKSKRQSFFRRGNGRIWIDELECTDYDSNIFDCSQNILGTHNCGHHEDAGVVCNMFAAPNIRLVGGNDSLEGRLEILHKNEWGTVCDDSWNSKDASVVCFMLGYSRENAISTGKARFGRGQGPIWMDDVSCQGTENDIFDCYKTLVNHNCDHSDDAGVICSKTSINKVRLVGGNSSAQGRVEVFIKGEWGTVCDDSFDDKDAAVVCLMLGYSSMNAKSKQQAFFGQGTGRIWIDELKCTDYDTNIFNCSQNIVGSHNCGHYEDAGVECNMFAAPNIRLVGGTDSQEGRLEILYNNEWGTVCNDSWDSKDASVVCFMLGYSRKNAISTGTVRFGQGQGPIWMDDVSCQGTENDIFDCNKTLVNHNCDHSDDAGVICSKTSINKVRLVGGNSSAQGRVEVFIKGEWGTVCDDSFDDKDAAVVCLMLGYSSMNAKSKQQAFFGQGTGRIWIDELKCTDYDTNIFNCSQNIVGSHNCGHYEMRGLSVTCLREGRLEILYNNEWGTVCNDSWDSKDASVVCFMLGYSRKNAISTGTVRFGQGQGPIWMDDVSCQGTENDIFDCNKTLVNHNCDHSDDAGVICSKTSINKVRLVGGNSSAQGRVEVFIKGEWGTVCDDSFDDKDAAVVCSMLGLPSMNATAKGQAFFGEGNGRIWMDNLRCTDYNTDLFSCPQNALGSHDCFHREDAGVLCHSYYFMDCGNADILIIMDESGSVGSDHFNTMKTFVQNVIRGLNSVFFRFSVITYSNSARKIFGFHDFNNLNAIMTSIEQIQYSGGLTKTDRALEYARVSIFNTKRADAAGIVILFTDGKSGNSEKTKEEAALLRNEVVRIFSIGVGSGPKIEELQSIASSPSDEHVFQVSSFSALSHILNAVQTRTCQASVDGGFSEWTMWTQCSRTCGYGLKSRRRTCTNPVPTRNGRKCTGTYLENTVCSIAGCPVDGNWGHWSSWFHCSVTCGTGNQIRRRFCSNPKPENGGRQCQGSSTDTLTCNLSSCPIHGGLSEWNMWSVCSVSCGGGFKTRERSCTNPVPQNGGKECEGETTDSLDCNALECPIDGNYSDWGAWTMCSFTCGGGTIMRSRTCTNPSPQFGGKECSDESGQSENCNNISCPVDGGYSEWSLWAECTVTCGGGTSMRRRTCTNPSQQHGGKQCEGEANETVECNTNSCSICNNPAMEFECHNKVHCIDKDHVCDGLPDCADNSDEIPAVCNGGGQAEGTCPEGLYRCPDGSCKTGPEC</sequence>
<feature type="domain" description="VWFA" evidence="12">
    <location>
        <begin position="1200"/>
        <end position="1370"/>
    </location>
</feature>
<dbReference type="PROSITE" id="PS50287">
    <property type="entry name" value="SRCR_2"/>
    <property type="match status" value="11"/>
</dbReference>
<feature type="disulfide bond" evidence="10">
    <location>
        <begin position="1019"/>
        <end position="1080"/>
    </location>
</feature>
<feature type="domain" description="SRCR" evidence="13">
    <location>
        <begin position="671"/>
        <end position="772"/>
    </location>
</feature>
<feature type="disulfide bond" evidence="10">
    <location>
        <begin position="1051"/>
        <end position="1061"/>
    </location>
</feature>
<dbReference type="SMART" id="SM00192">
    <property type="entry name" value="LDLa"/>
    <property type="match status" value="1"/>
</dbReference>
<dbReference type="PROSITE" id="PS00420">
    <property type="entry name" value="SRCR_1"/>
    <property type="match status" value="9"/>
</dbReference>
<dbReference type="FunFam" id="2.20.100.10:FF:000007">
    <property type="entry name" value="Thrombospondin 1"/>
    <property type="match status" value="3"/>
</dbReference>
<reference evidence="14" key="1">
    <citation type="submission" date="2022-08" db="UniProtKB">
        <authorList>
            <consortium name="EnsemblMetazoa"/>
        </authorList>
    </citation>
    <scope>IDENTIFICATION</scope>
    <source>
        <strain evidence="14">05x7-T-G4-1.051#20</strain>
    </source>
</reference>
<feature type="disulfide bond" evidence="10">
    <location>
        <begin position="956"/>
        <end position="966"/>
    </location>
</feature>
<dbReference type="PROSITE" id="PS50092">
    <property type="entry name" value="TSP1"/>
    <property type="match status" value="5"/>
</dbReference>
<evidence type="ECO:0000256" key="6">
    <source>
        <dbReference type="ARBA" id="ARBA00022825"/>
    </source>
</evidence>
<feature type="disulfide bond" evidence="10">
    <location>
        <begin position="308"/>
        <end position="318"/>
    </location>
</feature>
<dbReference type="Gene3D" id="3.10.250.10">
    <property type="entry name" value="SRCR-like domain"/>
    <property type="match status" value="11"/>
</dbReference>
<dbReference type="InterPro" id="IPR002172">
    <property type="entry name" value="LDrepeatLR_classA_rpt"/>
</dbReference>
<keyword evidence="7 10" id="KW-1015">Disulfide bond</keyword>
<dbReference type="CDD" id="cd00112">
    <property type="entry name" value="LDLa"/>
    <property type="match status" value="1"/>
</dbReference>
<dbReference type="GO" id="GO:0016020">
    <property type="term" value="C:membrane"/>
    <property type="evidence" value="ECO:0007669"/>
    <property type="project" value="InterPro"/>
</dbReference>
<comment type="caution">
    <text evidence="10">Lacks conserved residue(s) required for the propagation of feature annotation.</text>
</comment>
<feature type="disulfide bond" evidence="10">
    <location>
        <begin position="589"/>
        <end position="653"/>
    </location>
</feature>
<evidence type="ECO:0000256" key="7">
    <source>
        <dbReference type="ARBA" id="ARBA00023157"/>
    </source>
</evidence>
<dbReference type="PROSITE" id="PS01209">
    <property type="entry name" value="LDLRA_1"/>
    <property type="match status" value="1"/>
</dbReference>
<dbReference type="SUPFAM" id="SSF56487">
    <property type="entry name" value="SRCR-like"/>
    <property type="match status" value="11"/>
</dbReference>
<dbReference type="GO" id="GO:0008236">
    <property type="term" value="F:serine-type peptidase activity"/>
    <property type="evidence" value="ECO:0007669"/>
    <property type="project" value="UniProtKB-KW"/>
</dbReference>
<dbReference type="SUPFAM" id="SSF82895">
    <property type="entry name" value="TSP-1 type 1 repeat"/>
    <property type="match status" value="5"/>
</dbReference>
<dbReference type="Proteomes" id="UP000005408">
    <property type="component" value="Unassembled WGS sequence"/>
</dbReference>
<dbReference type="InterPro" id="IPR036772">
    <property type="entry name" value="SRCR-like_dom_sf"/>
</dbReference>
<feature type="disulfide bond" evidence="10">
    <location>
        <begin position="634"/>
        <end position="644"/>
    </location>
</feature>
<accession>A0A8W8JXS3</accession>
<feature type="disulfide bond" evidence="10">
    <location>
        <begin position="741"/>
        <end position="751"/>
    </location>
</feature>
<dbReference type="PANTHER" id="PTHR48071:SF18">
    <property type="entry name" value="DELETED IN MALIGNANT BRAIN TUMORS 1 PROTEIN-RELATED"/>
    <property type="match status" value="1"/>
</dbReference>
<feature type="disulfide bond" evidence="10">
    <location>
        <begin position="383"/>
        <end position="444"/>
    </location>
</feature>
<dbReference type="Pfam" id="PF00057">
    <property type="entry name" value="Ldl_recept_a"/>
    <property type="match status" value="1"/>
</dbReference>
<feature type="disulfide bond" evidence="10">
    <location>
        <begin position="804"/>
        <end position="868"/>
    </location>
</feature>
<dbReference type="SUPFAM" id="SSF57424">
    <property type="entry name" value="LDL receptor-like module"/>
    <property type="match status" value="1"/>
</dbReference>
<feature type="domain" description="SRCR" evidence="13">
    <location>
        <begin position="130"/>
        <end position="231"/>
    </location>
</feature>
<dbReference type="InterPro" id="IPR023415">
    <property type="entry name" value="LDLR_class-A_CS"/>
</dbReference>
<feature type="disulfide bond" evidence="10">
    <location>
        <begin position="817"/>
        <end position="878"/>
    </location>
</feature>
<feature type="domain" description="SRCR" evidence="13">
    <location>
        <begin position="564"/>
        <end position="664"/>
    </location>
</feature>
<dbReference type="PROSITE" id="PS50234">
    <property type="entry name" value="VWFA"/>
    <property type="match status" value="1"/>
</dbReference>
<protein>
    <recommendedName>
        <fullName evidence="16">Deleted in malignant brain tumors 1 protein</fullName>
    </recommendedName>
</protein>
<feature type="disulfide bond" evidence="10">
    <location>
        <begin position="200"/>
        <end position="210"/>
    </location>
</feature>
<feature type="disulfide bond" evidence="10">
    <location>
        <begin position="370"/>
        <end position="434"/>
    </location>
</feature>
<feature type="disulfide bond" evidence="10">
    <location>
        <begin position="1006"/>
        <end position="1070"/>
    </location>
</feature>
<evidence type="ECO:0000256" key="10">
    <source>
        <dbReference type="PROSITE-ProRule" id="PRU00196"/>
    </source>
</evidence>
<dbReference type="PRINTS" id="PR00453">
    <property type="entry name" value="VWFADOMAIN"/>
</dbReference>
<feature type="disulfide bond" evidence="10">
    <location>
        <begin position="602"/>
        <end position="663"/>
    </location>
</feature>
<keyword evidence="2" id="KW-0645">Protease</keyword>
<evidence type="ECO:0000256" key="3">
    <source>
        <dbReference type="ARBA" id="ARBA00022729"/>
    </source>
</evidence>
<dbReference type="EnsemblMetazoa" id="G21488.1">
    <property type="protein sequence ID" value="G21488.1:cds"/>
    <property type="gene ID" value="G21488"/>
</dbReference>
<dbReference type="InterPro" id="IPR002035">
    <property type="entry name" value="VWF_A"/>
</dbReference>
<dbReference type="FunFam" id="2.20.100.10:FF:000001">
    <property type="entry name" value="semaphorin-5A isoform X1"/>
    <property type="match status" value="2"/>
</dbReference>
<proteinExistence type="predicted"/>
<dbReference type="Pfam" id="PF00092">
    <property type="entry name" value="VWA"/>
    <property type="match status" value="1"/>
</dbReference>
<evidence type="ECO:0000259" key="13">
    <source>
        <dbReference type="PROSITE" id="PS50287"/>
    </source>
</evidence>
<dbReference type="Pfam" id="PF00530">
    <property type="entry name" value="SRCR"/>
    <property type="match status" value="11"/>
</dbReference>
<evidence type="ECO:0000313" key="14">
    <source>
        <dbReference type="EnsemblMetazoa" id="G21488.1:cds"/>
    </source>
</evidence>
<dbReference type="GO" id="GO:0006508">
    <property type="term" value="P:proteolysis"/>
    <property type="evidence" value="ECO:0007669"/>
    <property type="project" value="UniProtKB-KW"/>
</dbReference>
<evidence type="ECO:0000256" key="4">
    <source>
        <dbReference type="ARBA" id="ARBA00022737"/>
    </source>
</evidence>
<evidence type="ECO:0008006" key="16">
    <source>
        <dbReference type="Google" id="ProtNLM"/>
    </source>
</evidence>
<feature type="disulfide bond" evidence="10">
    <location>
        <begin position="276"/>
        <end position="337"/>
    </location>
</feature>
<feature type="domain" description="SRCR" evidence="13">
    <location>
        <begin position="1088"/>
        <end position="1189"/>
    </location>
</feature>
<feature type="disulfide bond" evidence="10">
    <location>
        <begin position="1158"/>
        <end position="1168"/>
    </location>
</feature>
<keyword evidence="15" id="KW-1185">Reference proteome</keyword>
<evidence type="ECO:0000256" key="5">
    <source>
        <dbReference type="ARBA" id="ARBA00022801"/>
    </source>
</evidence>
<keyword evidence="8" id="KW-0675">Receptor</keyword>
<feature type="domain" description="SRCR" evidence="13">
    <location>
        <begin position="345"/>
        <end position="445"/>
    </location>
</feature>
<feature type="signal peptide" evidence="11">
    <location>
        <begin position="1"/>
        <end position="24"/>
    </location>
</feature>
<feature type="disulfide bond" evidence="10">
    <location>
        <begin position="849"/>
        <end position="859"/>
    </location>
</feature>
<keyword evidence="9" id="KW-0325">Glycoprotein</keyword>
<dbReference type="InterPro" id="IPR036383">
    <property type="entry name" value="TSP1_rpt_sf"/>
</dbReference>
<dbReference type="Pfam" id="PF00090">
    <property type="entry name" value="TSP_1"/>
    <property type="match status" value="5"/>
</dbReference>
<evidence type="ECO:0000256" key="2">
    <source>
        <dbReference type="ARBA" id="ARBA00022670"/>
    </source>
</evidence>
<dbReference type="PANTHER" id="PTHR48071">
    <property type="entry name" value="SRCR DOMAIN-CONTAINING PROTEIN"/>
    <property type="match status" value="1"/>
</dbReference>
<dbReference type="InterPro" id="IPR000884">
    <property type="entry name" value="TSP1_rpt"/>
</dbReference>
<feature type="domain" description="SRCR" evidence="13">
    <location>
        <begin position="886"/>
        <end position="989"/>
    </location>
</feature>
<dbReference type="CDD" id="cd01450">
    <property type="entry name" value="vWFA_subfamily_ECM"/>
    <property type="match status" value="1"/>
</dbReference>
<organism evidence="14 15">
    <name type="scientific">Magallana gigas</name>
    <name type="common">Pacific oyster</name>
    <name type="synonym">Crassostrea gigas</name>
    <dbReference type="NCBI Taxonomy" id="29159"/>
    <lineage>
        <taxon>Eukaryota</taxon>
        <taxon>Metazoa</taxon>
        <taxon>Spiralia</taxon>
        <taxon>Lophotrochozoa</taxon>
        <taxon>Mollusca</taxon>
        <taxon>Bivalvia</taxon>
        <taxon>Autobranchia</taxon>
        <taxon>Pteriomorphia</taxon>
        <taxon>Ostreida</taxon>
        <taxon>Ostreoidea</taxon>
        <taxon>Ostreidae</taxon>
        <taxon>Magallana</taxon>
    </lineage>
</organism>
<dbReference type="Gene3D" id="2.20.100.10">
    <property type="entry name" value="Thrombospondin type-1 (TSP1) repeat"/>
    <property type="match status" value="5"/>
</dbReference>
<dbReference type="SMART" id="SM00209">
    <property type="entry name" value="TSP1"/>
    <property type="match status" value="5"/>
</dbReference>
<evidence type="ECO:0000256" key="11">
    <source>
        <dbReference type="SAM" id="SignalP"/>
    </source>
</evidence>
<dbReference type="Gene3D" id="3.40.50.410">
    <property type="entry name" value="von Willebrand factor, type A domain"/>
    <property type="match status" value="1"/>
</dbReference>
<evidence type="ECO:0000313" key="15">
    <source>
        <dbReference type="Proteomes" id="UP000005408"/>
    </source>
</evidence>
<dbReference type="SMART" id="SM00327">
    <property type="entry name" value="VWA"/>
    <property type="match status" value="1"/>
</dbReference>
<evidence type="ECO:0000256" key="9">
    <source>
        <dbReference type="ARBA" id="ARBA00023180"/>
    </source>
</evidence>
<feature type="disulfide bond" evidence="10">
    <location>
        <begin position="263"/>
        <end position="327"/>
    </location>
</feature>
<dbReference type="PRINTS" id="PR00258">
    <property type="entry name" value="SPERACTRCPTR"/>
</dbReference>
<keyword evidence="4" id="KW-0677">Repeat</keyword>
<evidence type="ECO:0000256" key="1">
    <source>
        <dbReference type="ARBA" id="ARBA00022536"/>
    </source>
</evidence>
<keyword evidence="1" id="KW-0245">EGF-like domain</keyword>
<dbReference type="InterPro" id="IPR036055">
    <property type="entry name" value="LDL_receptor-like_sf"/>
</dbReference>
<dbReference type="Gene3D" id="4.10.400.10">
    <property type="entry name" value="Low-density Lipoprotein Receptor"/>
    <property type="match status" value="1"/>
</dbReference>
<feature type="disulfide bond" evidence="10">
    <location>
        <begin position="526"/>
        <end position="536"/>
    </location>
</feature>
<dbReference type="InterPro" id="IPR001190">
    <property type="entry name" value="SRCR"/>
</dbReference>
<name>A0A8W8JXS3_MAGGI</name>
<feature type="domain" description="SRCR" evidence="13">
    <location>
        <begin position="238"/>
        <end position="338"/>
    </location>
</feature>
<dbReference type="InterPro" id="IPR036465">
    <property type="entry name" value="vWFA_dom_sf"/>
</dbReference>
<dbReference type="SUPFAM" id="SSF53300">
    <property type="entry name" value="vWA-like"/>
    <property type="match status" value="1"/>
</dbReference>